<comment type="caution">
    <text evidence="2">The sequence shown here is derived from an EMBL/GenBank/DDBJ whole genome shotgun (WGS) entry which is preliminary data.</text>
</comment>
<dbReference type="EMBL" id="BEYU01000219">
    <property type="protein sequence ID" value="GBG34815.1"/>
    <property type="molecule type" value="Genomic_DNA"/>
</dbReference>
<proteinExistence type="predicted"/>
<feature type="transmembrane region" description="Helical" evidence="1">
    <location>
        <begin position="144"/>
        <end position="163"/>
    </location>
</feature>
<evidence type="ECO:0000313" key="2">
    <source>
        <dbReference type="EMBL" id="GBG34815.1"/>
    </source>
</evidence>
<gene>
    <name evidence="2" type="ORF">FCC1311_110372</name>
</gene>
<name>A0A2R5GW64_9STRA</name>
<dbReference type="Proteomes" id="UP000241890">
    <property type="component" value="Unassembled WGS sequence"/>
</dbReference>
<evidence type="ECO:0000256" key="1">
    <source>
        <dbReference type="SAM" id="Phobius"/>
    </source>
</evidence>
<keyword evidence="1" id="KW-1133">Transmembrane helix</keyword>
<feature type="transmembrane region" description="Helical" evidence="1">
    <location>
        <begin position="88"/>
        <end position="109"/>
    </location>
</feature>
<feature type="transmembrane region" description="Helical" evidence="1">
    <location>
        <begin position="48"/>
        <end position="68"/>
    </location>
</feature>
<keyword evidence="3" id="KW-1185">Reference proteome</keyword>
<feature type="transmembrane region" description="Helical" evidence="1">
    <location>
        <begin position="169"/>
        <end position="188"/>
    </location>
</feature>
<dbReference type="InParanoid" id="A0A2R5GW64"/>
<evidence type="ECO:0000313" key="3">
    <source>
        <dbReference type="Proteomes" id="UP000241890"/>
    </source>
</evidence>
<sequence length="247" mass="27218">MQVESAACDIPSWLSLDLLSTVRYLQYLRLQSEAGISLGVRVRMQLVVYERGIMIVQIVSALATPFLLSSPLVAKTLASRILFQTGMIIFAMSNMGLSFLGGHITYCVLQDLVTALRCQDGTLAIKDTKIYSATKRATKRLTMLFRLSVMMGVFDIGLLALSVSDVGLLLFKFALPFHIFFVQLFYAASRLAAKRRPKARDAETRTHLQRTKVLASNTSVLQHSGLQTSVLGPSDMASSFDLTRTSG</sequence>
<protein>
    <submittedName>
        <fullName evidence="2">Uncharacterized protein</fullName>
    </submittedName>
</protein>
<keyword evidence="1" id="KW-0472">Membrane</keyword>
<accession>A0A2R5GW64</accession>
<keyword evidence="1" id="KW-0812">Transmembrane</keyword>
<organism evidence="2 3">
    <name type="scientific">Hondaea fermentalgiana</name>
    <dbReference type="NCBI Taxonomy" id="2315210"/>
    <lineage>
        <taxon>Eukaryota</taxon>
        <taxon>Sar</taxon>
        <taxon>Stramenopiles</taxon>
        <taxon>Bigyra</taxon>
        <taxon>Labyrinthulomycetes</taxon>
        <taxon>Thraustochytrida</taxon>
        <taxon>Thraustochytriidae</taxon>
        <taxon>Hondaea</taxon>
    </lineage>
</organism>
<reference evidence="2 3" key="1">
    <citation type="submission" date="2017-12" db="EMBL/GenBank/DDBJ databases">
        <title>Sequencing, de novo assembly and annotation of complete genome of a new Thraustochytrid species, strain FCC1311.</title>
        <authorList>
            <person name="Sedici K."/>
            <person name="Godart F."/>
            <person name="Aiese Cigliano R."/>
            <person name="Sanseverino W."/>
            <person name="Barakat M."/>
            <person name="Ortet P."/>
            <person name="Marechal E."/>
            <person name="Cagnac O."/>
            <person name="Amato A."/>
        </authorList>
    </citation>
    <scope>NUCLEOTIDE SEQUENCE [LARGE SCALE GENOMIC DNA]</scope>
</reference>
<dbReference type="AlphaFoldDB" id="A0A2R5GW64"/>